<dbReference type="eggNOG" id="COG1643">
    <property type="taxonomic scope" value="Bacteria"/>
</dbReference>
<dbReference type="InterPro" id="IPR056329">
    <property type="entry name" value="CON_HrpB"/>
</dbReference>
<dbReference type="InterPro" id="IPR001650">
    <property type="entry name" value="Helicase_C-like"/>
</dbReference>
<keyword evidence="9" id="KW-1185">Reference proteome</keyword>
<evidence type="ECO:0000259" key="7">
    <source>
        <dbReference type="PROSITE" id="PS51194"/>
    </source>
</evidence>
<dbReference type="Pfam" id="PF08482">
    <property type="entry name" value="HrpB_C"/>
    <property type="match status" value="1"/>
</dbReference>
<dbReference type="PIRSF" id="PIRSF005496">
    <property type="entry name" value="ATP_hel_hrpB"/>
    <property type="match status" value="1"/>
</dbReference>
<dbReference type="FunFam" id="3.40.50.300:FF:002125">
    <property type="entry name" value="ATP-dependent helicase HrpB"/>
    <property type="match status" value="1"/>
</dbReference>
<dbReference type="NCBIfam" id="TIGR01970">
    <property type="entry name" value="DEAH_box_HrpB"/>
    <property type="match status" value="1"/>
</dbReference>
<dbReference type="PANTHER" id="PTHR43519">
    <property type="entry name" value="ATP-DEPENDENT RNA HELICASE HRPB"/>
    <property type="match status" value="1"/>
</dbReference>
<evidence type="ECO:0000256" key="5">
    <source>
        <dbReference type="SAM" id="MobiDB-lite"/>
    </source>
</evidence>
<evidence type="ECO:0000256" key="3">
    <source>
        <dbReference type="ARBA" id="ARBA00022806"/>
    </source>
</evidence>
<sequence>MLAEPLPIHEALPDLKKALAHHPTVILQAPPGAGKSTVLPLELLNEPWLVGRKILMLEPRRLAARAVAARMAALLGEEVGQTVGYRVRFENRVGRQTRLEVLTEGILTRRLQHDPSLEGVGVVIFDEFHERSLQADLGLALTREVQGALREDLRLLVMSATLDGESLSRALGDVPLVTAQGRQYPVELHYLARDPQGHLTATAAGAVARALERHEGDVLVFLPGVGEILRSEKLLKERHPELRVLTLYGDLPLSAQQEAILPDPVGRRKVVLATSVAETSLTIEGVRVVVDSGFSRLPRFDAHSGLTRLETVRVTRDSADQRAGRAGRLGPGVCYRLWSPATQATLLPQRRPEILEADLASLVLELAQWGVRDVYALNWVTPPPAGAVRQARALLEELGAFQGGTLTERGRQMLEWPTHPRLAHLLIESQRLGLEALAADVAALLEERDPLPRESGADLTLRVVALRNWRARRGDLQGADPGALARIERLSQQWRGRLGVHALDEVPDPYAIGLLLALAYPDRVARMRAGEPQRYRLSGGRGVRLADDDPLQGQPWLAAAHLDAGSEEGRVFLAAPVRPEDLEPYARSVEVVGWDARAGVLLAQRERRIGEVALWVEPLERIPSEERLRVLCQVVRSEGLDVLPWTENLRQWQARVLSLRAWRPEEAWPDISDGYLLETLEDWLGPWLGAVSKQEDFSRLDLVGILAGFLPWPLSTRLDELAPTRLTVPSGSSIKLRYSPDGSPPVLAVRIQEIFGLADTPRVNEGRTPVLLHLLSPGYRPVQVTQDLKSFWANTYPEIRKELRGRYNKHPWPEDPWNAQPTRKAKPRSQ</sequence>
<accession>D7BCV3</accession>
<keyword evidence="2" id="KW-0378">Hydrolase</keyword>
<evidence type="ECO:0000259" key="6">
    <source>
        <dbReference type="PROSITE" id="PS51192"/>
    </source>
</evidence>
<dbReference type="InterPro" id="IPR010225">
    <property type="entry name" value="HrpB"/>
</dbReference>
<keyword evidence="1" id="KW-0547">Nucleotide-binding</keyword>
<dbReference type="RefSeq" id="WP_013159220.1">
    <property type="nucleotide sequence ID" value="NC_014212.1"/>
</dbReference>
<feature type="region of interest" description="Disordered" evidence="5">
    <location>
        <begin position="810"/>
        <end position="830"/>
    </location>
</feature>
<dbReference type="STRING" id="526227.Mesil_2844"/>
<dbReference type="Pfam" id="PF24473">
    <property type="entry name" value="CON_HrpB"/>
    <property type="match status" value="1"/>
</dbReference>
<dbReference type="SMART" id="SM00490">
    <property type="entry name" value="HELICc"/>
    <property type="match status" value="1"/>
</dbReference>
<dbReference type="InterPro" id="IPR049614">
    <property type="entry name" value="HrpB_DEXH"/>
</dbReference>
<dbReference type="Pfam" id="PF00270">
    <property type="entry name" value="DEAD"/>
    <property type="match status" value="1"/>
</dbReference>
<dbReference type="Gene3D" id="1.20.120.1080">
    <property type="match status" value="1"/>
</dbReference>
<dbReference type="Gene3D" id="3.40.50.300">
    <property type="entry name" value="P-loop containing nucleotide triphosphate hydrolases"/>
    <property type="match status" value="2"/>
</dbReference>
<dbReference type="AlphaFoldDB" id="D7BCV3"/>
<dbReference type="CDD" id="cd18791">
    <property type="entry name" value="SF2_C_RHA"/>
    <property type="match status" value="1"/>
</dbReference>
<dbReference type="PANTHER" id="PTHR43519:SF1">
    <property type="entry name" value="ATP-DEPENDENT RNA HELICASE HRPB"/>
    <property type="match status" value="1"/>
</dbReference>
<dbReference type="KEGG" id="msv:Mesil_2844"/>
<organism evidence="8 9">
    <name type="scientific">Allomeiothermus silvanus (strain ATCC 700542 / DSM 9946 / NBRC 106475 / NCIMB 13440 / VI-R2)</name>
    <name type="common">Thermus silvanus</name>
    <dbReference type="NCBI Taxonomy" id="526227"/>
    <lineage>
        <taxon>Bacteria</taxon>
        <taxon>Thermotogati</taxon>
        <taxon>Deinococcota</taxon>
        <taxon>Deinococci</taxon>
        <taxon>Thermales</taxon>
        <taxon>Thermaceae</taxon>
        <taxon>Allomeiothermus</taxon>
    </lineage>
</organism>
<dbReference type="GO" id="GO:0016787">
    <property type="term" value="F:hydrolase activity"/>
    <property type="evidence" value="ECO:0007669"/>
    <property type="project" value="UniProtKB-KW"/>
</dbReference>
<dbReference type="Pfam" id="PF00271">
    <property type="entry name" value="Helicase_C"/>
    <property type="match status" value="1"/>
</dbReference>
<dbReference type="InterPro" id="IPR013689">
    <property type="entry name" value="RNA_helicase_ATP-dep_HrpB_C"/>
</dbReference>
<gene>
    <name evidence="8" type="ordered locus">Mesil_2844</name>
</gene>
<feature type="domain" description="Helicase ATP-binding" evidence="6">
    <location>
        <begin position="16"/>
        <end position="180"/>
    </location>
</feature>
<dbReference type="SUPFAM" id="SSF52540">
    <property type="entry name" value="P-loop containing nucleoside triphosphate hydrolases"/>
    <property type="match status" value="1"/>
</dbReference>
<dbReference type="EMBL" id="CP002042">
    <property type="protein sequence ID" value="ADH64686.1"/>
    <property type="molecule type" value="Genomic_DNA"/>
</dbReference>
<dbReference type="OrthoDB" id="9808833at2"/>
<evidence type="ECO:0000313" key="9">
    <source>
        <dbReference type="Proteomes" id="UP000001916"/>
    </source>
</evidence>
<dbReference type="CDD" id="cd17990">
    <property type="entry name" value="DEXHc_HrpB"/>
    <property type="match status" value="1"/>
</dbReference>
<dbReference type="GO" id="GO:0003676">
    <property type="term" value="F:nucleic acid binding"/>
    <property type="evidence" value="ECO:0007669"/>
    <property type="project" value="InterPro"/>
</dbReference>
<evidence type="ECO:0000256" key="2">
    <source>
        <dbReference type="ARBA" id="ARBA00022801"/>
    </source>
</evidence>
<dbReference type="InterPro" id="IPR011545">
    <property type="entry name" value="DEAD/DEAH_box_helicase_dom"/>
</dbReference>
<proteinExistence type="predicted"/>
<keyword evidence="3 8" id="KW-0347">Helicase</keyword>
<dbReference type="SMART" id="SM00487">
    <property type="entry name" value="DEXDc"/>
    <property type="match status" value="1"/>
</dbReference>
<feature type="domain" description="Helicase C-terminal" evidence="7">
    <location>
        <begin position="206"/>
        <end position="370"/>
    </location>
</feature>
<dbReference type="GO" id="GO:0004386">
    <property type="term" value="F:helicase activity"/>
    <property type="evidence" value="ECO:0007669"/>
    <property type="project" value="UniProtKB-KW"/>
</dbReference>
<dbReference type="PROSITE" id="PS51194">
    <property type="entry name" value="HELICASE_CTER"/>
    <property type="match status" value="1"/>
</dbReference>
<keyword evidence="4" id="KW-0067">ATP-binding</keyword>
<dbReference type="SMART" id="SM00847">
    <property type="entry name" value="HA2"/>
    <property type="match status" value="1"/>
</dbReference>
<reference evidence="8 9" key="1">
    <citation type="journal article" date="2010" name="Stand. Genomic Sci.">
        <title>Complete genome sequence of Meiothermus silvanus type strain (VI-R2).</title>
        <authorList>
            <person name="Sikorski J."/>
            <person name="Tindall B.J."/>
            <person name="Lowry S."/>
            <person name="Lucas S."/>
            <person name="Nolan M."/>
            <person name="Copeland A."/>
            <person name="Glavina Del Rio T."/>
            <person name="Tice H."/>
            <person name="Cheng J.F."/>
            <person name="Han C."/>
            <person name="Pitluck S."/>
            <person name="Liolios K."/>
            <person name="Ivanova N."/>
            <person name="Mavromatis K."/>
            <person name="Mikhailova N."/>
            <person name="Pati A."/>
            <person name="Goodwin L."/>
            <person name="Chen A."/>
            <person name="Palaniappan K."/>
            <person name="Land M."/>
            <person name="Hauser L."/>
            <person name="Chang Y.J."/>
            <person name="Jeffries C.D."/>
            <person name="Rohde M."/>
            <person name="Goker M."/>
            <person name="Woyke T."/>
            <person name="Bristow J."/>
            <person name="Eisen J.A."/>
            <person name="Markowitz V."/>
            <person name="Hugenholtz P."/>
            <person name="Kyrpides N.C."/>
            <person name="Klenk H.P."/>
            <person name="Lapidus A."/>
        </authorList>
    </citation>
    <scope>NUCLEOTIDE SEQUENCE [LARGE SCALE GENOMIC DNA]</scope>
    <source>
        <strain evidence="9">ATCC 700542 / DSM 9946 / VI-R2</strain>
    </source>
</reference>
<dbReference type="GO" id="GO:0005524">
    <property type="term" value="F:ATP binding"/>
    <property type="evidence" value="ECO:0007669"/>
    <property type="project" value="UniProtKB-KW"/>
</dbReference>
<evidence type="ECO:0000256" key="1">
    <source>
        <dbReference type="ARBA" id="ARBA00022741"/>
    </source>
</evidence>
<dbReference type="PROSITE" id="PS51192">
    <property type="entry name" value="HELICASE_ATP_BIND_1"/>
    <property type="match status" value="1"/>
</dbReference>
<evidence type="ECO:0000313" key="8">
    <source>
        <dbReference type="EMBL" id="ADH64686.1"/>
    </source>
</evidence>
<evidence type="ECO:0000256" key="4">
    <source>
        <dbReference type="ARBA" id="ARBA00022840"/>
    </source>
</evidence>
<dbReference type="InterPro" id="IPR014001">
    <property type="entry name" value="Helicase_ATP-bd"/>
</dbReference>
<name>D7BCV3_ALLS1</name>
<dbReference type="InterPro" id="IPR007502">
    <property type="entry name" value="Helicase-assoc_dom"/>
</dbReference>
<dbReference type="InterPro" id="IPR027417">
    <property type="entry name" value="P-loop_NTPase"/>
</dbReference>
<dbReference type="Proteomes" id="UP000001916">
    <property type="component" value="Chromosome"/>
</dbReference>
<protein>
    <submittedName>
        <fullName evidence="8">ATP-dependent helicase HrpB</fullName>
    </submittedName>
</protein>
<dbReference type="HOGENOM" id="CLU_001832_5_6_0"/>